<gene>
    <name evidence="1" type="ORF">BDV95DRAFT_595577</name>
</gene>
<evidence type="ECO:0000313" key="2">
    <source>
        <dbReference type="Proteomes" id="UP000481861"/>
    </source>
</evidence>
<sequence length="130" mass="15337">MNAIRTQIAQLLRQSQPLLDQLRDIYRRLLSLHPSGPPGNLTYNKDQHDLLRTQLEIWQMRLAAADTYRRQRSDIWAAEQLWAIEVGAMILALRTPGMEYEDLIRRQDQLANMQLNRSPHTWNPWYTGID</sequence>
<dbReference type="AlphaFoldDB" id="A0A7C8ICW7"/>
<dbReference type="Proteomes" id="UP000481861">
    <property type="component" value="Unassembled WGS sequence"/>
</dbReference>
<name>A0A7C8ICW7_9PLEO</name>
<accession>A0A7C8ICW7</accession>
<reference evidence="1 2" key="1">
    <citation type="submission" date="2020-01" db="EMBL/GenBank/DDBJ databases">
        <authorList>
            <consortium name="DOE Joint Genome Institute"/>
            <person name="Haridas S."/>
            <person name="Albert R."/>
            <person name="Binder M."/>
            <person name="Bloem J."/>
            <person name="Labutti K."/>
            <person name="Salamov A."/>
            <person name="Andreopoulos B."/>
            <person name="Baker S.E."/>
            <person name="Barry K."/>
            <person name="Bills G."/>
            <person name="Bluhm B.H."/>
            <person name="Cannon C."/>
            <person name="Castanera R."/>
            <person name="Culley D.E."/>
            <person name="Daum C."/>
            <person name="Ezra D."/>
            <person name="Gonzalez J.B."/>
            <person name="Henrissat B."/>
            <person name="Kuo A."/>
            <person name="Liang C."/>
            <person name="Lipzen A."/>
            <person name="Lutzoni F."/>
            <person name="Magnuson J."/>
            <person name="Mondo S."/>
            <person name="Nolan M."/>
            <person name="Ohm R."/>
            <person name="Pangilinan J."/>
            <person name="Park H.-J.H."/>
            <person name="Ramirez L."/>
            <person name="Alfaro M."/>
            <person name="Sun H."/>
            <person name="Tritt A."/>
            <person name="Yoshinaga Y."/>
            <person name="Zwiers L.-H.L."/>
            <person name="Turgeon B.G."/>
            <person name="Goodwin S.B."/>
            <person name="Spatafora J.W."/>
            <person name="Crous P.W."/>
            <person name="Grigoriev I.V."/>
        </authorList>
    </citation>
    <scope>NUCLEOTIDE SEQUENCE [LARGE SCALE GENOMIC DNA]</scope>
    <source>
        <strain evidence="1 2">CBS 611.86</strain>
    </source>
</reference>
<evidence type="ECO:0000313" key="1">
    <source>
        <dbReference type="EMBL" id="KAF2870910.1"/>
    </source>
</evidence>
<comment type="caution">
    <text evidence="1">The sequence shown here is derived from an EMBL/GenBank/DDBJ whole genome shotgun (WGS) entry which is preliminary data.</text>
</comment>
<dbReference type="EMBL" id="JAADJZ010000013">
    <property type="protein sequence ID" value="KAF2870910.1"/>
    <property type="molecule type" value="Genomic_DNA"/>
</dbReference>
<keyword evidence="2" id="KW-1185">Reference proteome</keyword>
<organism evidence="1 2">
    <name type="scientific">Massariosphaeria phaeospora</name>
    <dbReference type="NCBI Taxonomy" id="100035"/>
    <lineage>
        <taxon>Eukaryota</taxon>
        <taxon>Fungi</taxon>
        <taxon>Dikarya</taxon>
        <taxon>Ascomycota</taxon>
        <taxon>Pezizomycotina</taxon>
        <taxon>Dothideomycetes</taxon>
        <taxon>Pleosporomycetidae</taxon>
        <taxon>Pleosporales</taxon>
        <taxon>Pleosporales incertae sedis</taxon>
        <taxon>Massariosphaeria</taxon>
    </lineage>
</organism>
<protein>
    <submittedName>
        <fullName evidence="1">Uncharacterized protein</fullName>
    </submittedName>
</protein>
<proteinExistence type="predicted"/>